<dbReference type="SUPFAM" id="SSF64438">
    <property type="entry name" value="CNF1/YfiH-like putative cysteine hydrolases"/>
    <property type="match status" value="1"/>
</dbReference>
<dbReference type="OrthoDB" id="4279at2"/>
<gene>
    <name evidence="12" type="ORF">SAMN06295964_2825</name>
</gene>
<evidence type="ECO:0000256" key="10">
    <source>
        <dbReference type="ARBA" id="ARBA00048968"/>
    </source>
</evidence>
<dbReference type="InterPro" id="IPR011324">
    <property type="entry name" value="Cytotoxic_necrot_fac-like_cat"/>
</dbReference>
<dbReference type="GO" id="GO:0016787">
    <property type="term" value="F:hydrolase activity"/>
    <property type="evidence" value="ECO:0007669"/>
    <property type="project" value="UniProtKB-KW"/>
</dbReference>
<dbReference type="PANTHER" id="PTHR30616:SF2">
    <property type="entry name" value="PURINE NUCLEOSIDE PHOSPHORYLASE LACC1"/>
    <property type="match status" value="1"/>
</dbReference>
<protein>
    <recommendedName>
        <fullName evidence="14">Purine nucleoside phosphorylase</fullName>
    </recommendedName>
</protein>
<dbReference type="PANTHER" id="PTHR30616">
    <property type="entry name" value="UNCHARACTERIZED PROTEIN YFIH"/>
    <property type="match status" value="1"/>
</dbReference>
<keyword evidence="5" id="KW-0479">Metal-binding</keyword>
<keyword evidence="6" id="KW-0378">Hydrolase</keyword>
<dbReference type="Gene3D" id="3.60.140.10">
    <property type="entry name" value="CNF1/YfiH-like putative cysteine hydrolases"/>
    <property type="match status" value="1"/>
</dbReference>
<dbReference type="RefSeq" id="WP_078700738.1">
    <property type="nucleotide sequence ID" value="NZ_LT796768.1"/>
</dbReference>
<reference evidence="13" key="1">
    <citation type="submission" date="2017-02" db="EMBL/GenBank/DDBJ databases">
        <authorList>
            <person name="Varghese N."/>
            <person name="Submissions S."/>
        </authorList>
    </citation>
    <scope>NUCLEOTIDE SEQUENCE [LARGE SCALE GENOMIC DNA]</scope>
    <source>
        <strain evidence="13">9H-4</strain>
    </source>
</reference>
<dbReference type="AlphaFoldDB" id="A0A1T4Z6J0"/>
<keyword evidence="7" id="KW-0862">Zinc</keyword>
<keyword evidence="13" id="KW-1185">Reference proteome</keyword>
<comment type="catalytic activity">
    <reaction evidence="9">
        <text>adenosine + H2O + H(+) = inosine + NH4(+)</text>
        <dbReference type="Rhea" id="RHEA:24408"/>
        <dbReference type="ChEBI" id="CHEBI:15377"/>
        <dbReference type="ChEBI" id="CHEBI:15378"/>
        <dbReference type="ChEBI" id="CHEBI:16335"/>
        <dbReference type="ChEBI" id="CHEBI:17596"/>
        <dbReference type="ChEBI" id="CHEBI:28938"/>
        <dbReference type="EC" id="3.5.4.4"/>
    </reaction>
    <physiologicalReaction direction="left-to-right" evidence="9">
        <dbReference type="Rhea" id="RHEA:24409"/>
    </physiologicalReaction>
</comment>
<comment type="catalytic activity">
    <reaction evidence="1">
        <text>inosine + phosphate = alpha-D-ribose 1-phosphate + hypoxanthine</text>
        <dbReference type="Rhea" id="RHEA:27646"/>
        <dbReference type="ChEBI" id="CHEBI:17368"/>
        <dbReference type="ChEBI" id="CHEBI:17596"/>
        <dbReference type="ChEBI" id="CHEBI:43474"/>
        <dbReference type="ChEBI" id="CHEBI:57720"/>
        <dbReference type="EC" id="2.4.2.1"/>
    </reaction>
    <physiologicalReaction direction="left-to-right" evidence="1">
        <dbReference type="Rhea" id="RHEA:27647"/>
    </physiologicalReaction>
</comment>
<comment type="catalytic activity">
    <reaction evidence="10">
        <text>adenosine + phosphate = alpha-D-ribose 1-phosphate + adenine</text>
        <dbReference type="Rhea" id="RHEA:27642"/>
        <dbReference type="ChEBI" id="CHEBI:16335"/>
        <dbReference type="ChEBI" id="CHEBI:16708"/>
        <dbReference type="ChEBI" id="CHEBI:43474"/>
        <dbReference type="ChEBI" id="CHEBI:57720"/>
        <dbReference type="EC" id="2.4.2.1"/>
    </reaction>
    <physiologicalReaction direction="left-to-right" evidence="10">
        <dbReference type="Rhea" id="RHEA:27643"/>
    </physiologicalReaction>
</comment>
<keyword evidence="4" id="KW-0808">Transferase</keyword>
<evidence type="ECO:0000313" key="13">
    <source>
        <dbReference type="Proteomes" id="UP000191040"/>
    </source>
</evidence>
<comment type="similarity">
    <text evidence="3">Belongs to the purine nucleoside phosphorylase YfiH/LACC1 family.</text>
</comment>
<evidence type="ECO:0000256" key="7">
    <source>
        <dbReference type="ARBA" id="ARBA00022833"/>
    </source>
</evidence>
<dbReference type="Pfam" id="PF02578">
    <property type="entry name" value="Cu-oxidase_4"/>
    <property type="match status" value="1"/>
</dbReference>
<dbReference type="GO" id="GO:0017061">
    <property type="term" value="F:S-methyl-5-thioadenosine phosphorylase activity"/>
    <property type="evidence" value="ECO:0007669"/>
    <property type="project" value="UniProtKB-EC"/>
</dbReference>
<dbReference type="EMBL" id="LT796768">
    <property type="protein sequence ID" value="SKB09677.1"/>
    <property type="molecule type" value="Genomic_DNA"/>
</dbReference>
<evidence type="ECO:0000313" key="12">
    <source>
        <dbReference type="EMBL" id="SKB09677.1"/>
    </source>
</evidence>
<evidence type="ECO:0000256" key="1">
    <source>
        <dbReference type="ARBA" id="ARBA00000553"/>
    </source>
</evidence>
<evidence type="ECO:0000256" key="3">
    <source>
        <dbReference type="ARBA" id="ARBA00007353"/>
    </source>
</evidence>
<proteinExistence type="inferred from homology"/>
<evidence type="ECO:0000256" key="5">
    <source>
        <dbReference type="ARBA" id="ARBA00022723"/>
    </source>
</evidence>
<dbReference type="CDD" id="cd16833">
    <property type="entry name" value="YfiH"/>
    <property type="match status" value="1"/>
</dbReference>
<dbReference type="InterPro" id="IPR038371">
    <property type="entry name" value="Cu_polyphenol_OxRdtase_sf"/>
</dbReference>
<organism evidence="12 13">
    <name type="scientific">Aeromicrobium choanae</name>
    <dbReference type="NCBI Taxonomy" id="1736691"/>
    <lineage>
        <taxon>Bacteria</taxon>
        <taxon>Bacillati</taxon>
        <taxon>Actinomycetota</taxon>
        <taxon>Actinomycetes</taxon>
        <taxon>Propionibacteriales</taxon>
        <taxon>Nocardioidaceae</taxon>
        <taxon>Aeromicrobium</taxon>
    </lineage>
</organism>
<evidence type="ECO:0000256" key="8">
    <source>
        <dbReference type="ARBA" id="ARBA00023008"/>
    </source>
</evidence>
<keyword evidence="8" id="KW-0186">Copper</keyword>
<dbReference type="Proteomes" id="UP000191040">
    <property type="component" value="Chromosome I"/>
</dbReference>
<comment type="catalytic activity">
    <reaction evidence="11">
        <text>S-methyl-5'-thioadenosine + phosphate = 5-(methylsulfanyl)-alpha-D-ribose 1-phosphate + adenine</text>
        <dbReference type="Rhea" id="RHEA:11852"/>
        <dbReference type="ChEBI" id="CHEBI:16708"/>
        <dbReference type="ChEBI" id="CHEBI:17509"/>
        <dbReference type="ChEBI" id="CHEBI:43474"/>
        <dbReference type="ChEBI" id="CHEBI:58533"/>
        <dbReference type="EC" id="2.4.2.28"/>
    </reaction>
    <physiologicalReaction direction="left-to-right" evidence="11">
        <dbReference type="Rhea" id="RHEA:11853"/>
    </physiologicalReaction>
</comment>
<evidence type="ECO:0008006" key="14">
    <source>
        <dbReference type="Google" id="ProtNLM"/>
    </source>
</evidence>
<name>A0A1T4Z6J0_9ACTN</name>
<comment type="function">
    <text evidence="2">Purine nucleoside enzyme that catalyzes the phosphorolysis of adenosine and inosine nucleosides, yielding D-ribose 1-phosphate and the respective free bases, adenine and hypoxanthine. Also catalyzes the phosphorolysis of S-methyl-5'-thioadenosine into adenine and S-methyl-5-thio-alpha-D-ribose 1-phosphate. Also has adenosine deaminase activity.</text>
</comment>
<dbReference type="STRING" id="1736691.SAMN06295964_2825"/>
<sequence>MPAHAPDRSAPFWFRSDLGVASFGFTDARTDLGRGPADGSPAEGPGVVAAALGGRPALMRQVHGATVAVADPEAQPEADALVLDRTGVVAIVRVADCVPVVLVDPDRPLAAVVHAGRVGMASGVASAAVEAMRSRGAERLEAWVGPRACGSCYEVPAAMADEVAAVEPAARATTRRGTPGLDIGAGVVAQLRRADVVVHDLGGCTIEDERFWSHRRQGDAAGRFGAAVVLHEGSGDGTP</sequence>
<evidence type="ECO:0000256" key="11">
    <source>
        <dbReference type="ARBA" id="ARBA00049893"/>
    </source>
</evidence>
<dbReference type="InterPro" id="IPR003730">
    <property type="entry name" value="Cu_polyphenol_OxRdtase"/>
</dbReference>
<evidence type="ECO:0000256" key="6">
    <source>
        <dbReference type="ARBA" id="ARBA00022801"/>
    </source>
</evidence>
<dbReference type="GO" id="GO:0005507">
    <property type="term" value="F:copper ion binding"/>
    <property type="evidence" value="ECO:0007669"/>
    <property type="project" value="TreeGrafter"/>
</dbReference>
<accession>A0A1T4Z6J0</accession>
<evidence type="ECO:0000256" key="9">
    <source>
        <dbReference type="ARBA" id="ARBA00047989"/>
    </source>
</evidence>
<evidence type="ECO:0000256" key="4">
    <source>
        <dbReference type="ARBA" id="ARBA00022679"/>
    </source>
</evidence>
<evidence type="ECO:0000256" key="2">
    <source>
        <dbReference type="ARBA" id="ARBA00003215"/>
    </source>
</evidence>